<proteinExistence type="predicted"/>
<name>A0A0D0KLU4_9PSED</name>
<dbReference type="RefSeq" id="WP_042553916.1">
    <property type="nucleotide sequence ID" value="NZ_JXQW01000027.1"/>
</dbReference>
<protein>
    <submittedName>
        <fullName evidence="1">Oligosaccharide repeat unit polymerase Wzy</fullName>
    </submittedName>
</protein>
<reference evidence="1 2" key="1">
    <citation type="submission" date="2014-12" db="EMBL/GenBank/DDBJ databases">
        <title>16Stimator: statistical estimation of ribosomal gene copy numbers from draft genome assemblies.</title>
        <authorList>
            <person name="Perisin M.A."/>
            <person name="Vetter M."/>
            <person name="Gilbert J.A."/>
            <person name="Bergelson J."/>
        </authorList>
    </citation>
    <scope>NUCLEOTIDE SEQUENCE [LARGE SCALE GENOMIC DNA]</scope>
    <source>
        <strain evidence="1 2">MEJ086</strain>
    </source>
</reference>
<dbReference type="AlphaFoldDB" id="A0A0D0KLU4"/>
<comment type="caution">
    <text evidence="1">The sequence shown here is derived from an EMBL/GenBank/DDBJ whole genome shotgun (WGS) entry which is preliminary data.</text>
</comment>
<sequence>MKRIEPAQLDGLLKDARTIEEDGLGIKVAELKEGDFLKLYRRKRLLSSDLWDLPAQRFADNANGLLNLGISAPKVLEVLMISERRLSAVRYQPLPGDTLRNHLRKSDAATRSRDVMRFGSFLGELHQCGVYFRSLHLGNVLLLPDGSFGLIDLSDMKLERNALAPWKRRRNLQHILRYPEDIGWLTEQHREDWVAGYAKSVSTRSAERFSRDLKKWLSATQ</sequence>
<dbReference type="EMBL" id="JXQW01000027">
    <property type="protein sequence ID" value="KIQ00509.1"/>
    <property type="molecule type" value="Genomic_DNA"/>
</dbReference>
<dbReference type="SUPFAM" id="SSF56112">
    <property type="entry name" value="Protein kinase-like (PK-like)"/>
    <property type="match status" value="1"/>
</dbReference>
<evidence type="ECO:0000313" key="1">
    <source>
        <dbReference type="EMBL" id="KIQ00509.1"/>
    </source>
</evidence>
<organism evidence="1 2">
    <name type="scientific">Pseudomonas fulva</name>
    <dbReference type="NCBI Taxonomy" id="47880"/>
    <lineage>
        <taxon>Bacteria</taxon>
        <taxon>Pseudomonadati</taxon>
        <taxon>Pseudomonadota</taxon>
        <taxon>Gammaproteobacteria</taxon>
        <taxon>Pseudomonadales</taxon>
        <taxon>Pseudomonadaceae</taxon>
        <taxon>Pseudomonas</taxon>
    </lineage>
</organism>
<dbReference type="InterPro" id="IPR011009">
    <property type="entry name" value="Kinase-like_dom_sf"/>
</dbReference>
<accession>A0A0D0KLU4</accession>
<evidence type="ECO:0000313" key="2">
    <source>
        <dbReference type="Proteomes" id="UP000032068"/>
    </source>
</evidence>
<dbReference type="Proteomes" id="UP000032068">
    <property type="component" value="Unassembled WGS sequence"/>
</dbReference>
<gene>
    <name evidence="1" type="ORF">RU08_11330</name>
</gene>